<dbReference type="InterPro" id="IPR001173">
    <property type="entry name" value="Glyco_trans_2-like"/>
</dbReference>
<dbReference type="PANTHER" id="PTHR43685:SF2">
    <property type="entry name" value="GLYCOSYLTRANSFERASE 2-LIKE DOMAIN-CONTAINING PROTEIN"/>
    <property type="match status" value="1"/>
</dbReference>
<evidence type="ECO:0000313" key="5">
    <source>
        <dbReference type="Proteomes" id="UP000462015"/>
    </source>
</evidence>
<dbReference type="EMBL" id="WDAL01000020">
    <property type="protein sequence ID" value="KAB6635154.1"/>
    <property type="molecule type" value="Genomic_DNA"/>
</dbReference>
<dbReference type="Proteomes" id="UP000462015">
    <property type="component" value="Unassembled WGS sequence"/>
</dbReference>
<proteinExistence type="predicted"/>
<evidence type="ECO:0000313" key="3">
    <source>
        <dbReference type="EMBL" id="KAB6635154.1"/>
    </source>
</evidence>
<dbReference type="EMBL" id="WCZM01000013">
    <property type="protein sequence ID" value="KAB3571149.1"/>
    <property type="molecule type" value="Genomic_DNA"/>
</dbReference>
<dbReference type="InterPro" id="IPR029044">
    <property type="entry name" value="Nucleotide-diphossugar_trans"/>
</dbReference>
<evidence type="ECO:0000313" key="4">
    <source>
        <dbReference type="Proteomes" id="UP000433382"/>
    </source>
</evidence>
<reference evidence="4 5" key="1">
    <citation type="journal article" date="2019" name="Nat. Med.">
        <title>A library of human gut bacterial isolates paired with longitudinal multiomics data enables mechanistic microbiome research.</title>
        <authorList>
            <person name="Poyet M."/>
            <person name="Groussin M."/>
            <person name="Gibbons S.M."/>
            <person name="Avila-Pacheco J."/>
            <person name="Jiang X."/>
            <person name="Kearney S.M."/>
            <person name="Perrotta A.R."/>
            <person name="Berdy B."/>
            <person name="Zhao S."/>
            <person name="Lieberman T.D."/>
            <person name="Swanson P.K."/>
            <person name="Smith M."/>
            <person name="Roesemann S."/>
            <person name="Alexander J.E."/>
            <person name="Rich S.A."/>
            <person name="Livny J."/>
            <person name="Vlamakis H."/>
            <person name="Clish C."/>
            <person name="Bullock K."/>
            <person name="Deik A."/>
            <person name="Scott J."/>
            <person name="Pierce K.A."/>
            <person name="Xavier R.J."/>
            <person name="Alm E.J."/>
        </authorList>
    </citation>
    <scope>NUCLEOTIDE SEQUENCE [LARGE SCALE GENOMIC DNA]</scope>
    <source>
        <strain evidence="2 4">BIOML-A73</strain>
        <strain evidence="3 5">BIOML-A98</strain>
    </source>
</reference>
<dbReference type="SUPFAM" id="SSF53448">
    <property type="entry name" value="Nucleotide-diphospho-sugar transferases"/>
    <property type="match status" value="1"/>
</dbReference>
<evidence type="ECO:0000313" key="2">
    <source>
        <dbReference type="EMBL" id="KAB3571149.1"/>
    </source>
</evidence>
<gene>
    <name evidence="2" type="ORF">GAY01_10045</name>
    <name evidence="3" type="ORF">GAY12_11375</name>
</gene>
<comment type="caution">
    <text evidence="3">The sequence shown here is derived from an EMBL/GenBank/DDBJ whole genome shotgun (WGS) entry which is preliminary data.</text>
</comment>
<dbReference type="Pfam" id="PF00535">
    <property type="entry name" value="Glycos_transf_2"/>
    <property type="match status" value="1"/>
</dbReference>
<dbReference type="RefSeq" id="WP_008671282.1">
    <property type="nucleotide sequence ID" value="NZ_CP096965.1"/>
</dbReference>
<dbReference type="GO" id="GO:0016740">
    <property type="term" value="F:transferase activity"/>
    <property type="evidence" value="ECO:0007669"/>
    <property type="project" value="UniProtKB-KW"/>
</dbReference>
<protein>
    <submittedName>
        <fullName evidence="3">Glycosyltransferase</fullName>
    </submittedName>
</protein>
<evidence type="ECO:0000259" key="1">
    <source>
        <dbReference type="Pfam" id="PF00535"/>
    </source>
</evidence>
<dbReference type="PANTHER" id="PTHR43685">
    <property type="entry name" value="GLYCOSYLTRANSFERASE"/>
    <property type="match status" value="1"/>
</dbReference>
<keyword evidence="3" id="KW-0808">Transferase</keyword>
<dbReference type="AlphaFoldDB" id="A0A397WEQ8"/>
<feature type="domain" description="Glycosyltransferase 2-like" evidence="1">
    <location>
        <begin position="7"/>
        <end position="135"/>
    </location>
</feature>
<name>A0A397WEQ8_PHOVU</name>
<dbReference type="Proteomes" id="UP000433382">
    <property type="component" value="Unassembled WGS sequence"/>
</dbReference>
<dbReference type="Gene3D" id="3.90.550.10">
    <property type="entry name" value="Spore Coat Polysaccharide Biosynthesis Protein SpsA, Chain A"/>
    <property type="match status" value="1"/>
</dbReference>
<organism evidence="3 5">
    <name type="scientific">Phocaeicola vulgatus</name>
    <name type="common">Bacteroides vulgatus</name>
    <dbReference type="NCBI Taxonomy" id="821"/>
    <lineage>
        <taxon>Bacteria</taxon>
        <taxon>Pseudomonadati</taxon>
        <taxon>Bacteroidota</taxon>
        <taxon>Bacteroidia</taxon>
        <taxon>Bacteroidales</taxon>
        <taxon>Bacteroidaceae</taxon>
        <taxon>Phocaeicola</taxon>
    </lineage>
</organism>
<dbReference type="InterPro" id="IPR050834">
    <property type="entry name" value="Glycosyltransf_2"/>
</dbReference>
<dbReference type="CDD" id="cd06433">
    <property type="entry name" value="GT_2_WfgS_like"/>
    <property type="match status" value="1"/>
</dbReference>
<sequence>MRNPKVSIIIAAYNAGPTIEKALCSVEKQSFQDWECLIIDGMSQDDTIQKVKYFADKDNRFRVFSEPDKGVFDAFNKGWQKAQGEWIYYLGSDDELLPDGIKSLMEYADGVDLVYGGIRMKYRSKCTKDKEASFWEKEMPFSLPASHQAIIMKRDAIERLGGYDLKYKILADYDLINHAFFVGMKANRCSDMIAVFSLGGLSTDNIASLAERYQILVKYGVSRPRAFIHRIKMTVFFLILKVKHYFD</sequence>
<accession>A0A397WEQ8</accession>